<keyword evidence="6" id="KW-0808">Transferase</keyword>
<dbReference type="Gene3D" id="3.30.565.10">
    <property type="entry name" value="Histidine kinase-like ATPase, C-terminal domain"/>
    <property type="match status" value="1"/>
</dbReference>
<dbReference type="GO" id="GO:0005524">
    <property type="term" value="F:ATP binding"/>
    <property type="evidence" value="ECO:0007669"/>
    <property type="project" value="UniProtKB-KW"/>
</dbReference>
<evidence type="ECO:0000313" key="16">
    <source>
        <dbReference type="Proteomes" id="UP000253090"/>
    </source>
</evidence>
<evidence type="ECO:0000256" key="4">
    <source>
        <dbReference type="ARBA" id="ARBA00022475"/>
    </source>
</evidence>
<dbReference type="EC" id="2.7.13.3" evidence="3"/>
<dbReference type="Pfam" id="PF06580">
    <property type="entry name" value="His_kinase"/>
    <property type="match status" value="1"/>
</dbReference>
<keyword evidence="5" id="KW-0597">Phosphoprotein</keyword>
<feature type="transmembrane region" description="Helical" evidence="12">
    <location>
        <begin position="292"/>
        <end position="314"/>
    </location>
</feature>
<evidence type="ECO:0000259" key="14">
    <source>
        <dbReference type="PROSITE" id="PS50885"/>
    </source>
</evidence>
<comment type="catalytic activity">
    <reaction evidence="1">
        <text>ATP + protein L-histidine = ADP + protein N-phospho-L-histidine.</text>
        <dbReference type="EC" id="2.7.13.3"/>
    </reaction>
</comment>
<reference evidence="15 16" key="1">
    <citation type="submission" date="2018-07" db="EMBL/GenBank/DDBJ databases">
        <title>Genomic Encyclopedia of Type Strains, Phase III (KMG-III): the genomes of soil and plant-associated and newly described type strains.</title>
        <authorList>
            <person name="Whitman W."/>
        </authorList>
    </citation>
    <scope>NUCLEOTIDE SEQUENCE [LARGE SCALE GENOMIC DNA]</scope>
    <source>
        <strain evidence="15 16">CECT 8333</strain>
    </source>
</reference>
<dbReference type="GO" id="GO:0005886">
    <property type="term" value="C:plasma membrane"/>
    <property type="evidence" value="ECO:0007669"/>
    <property type="project" value="UniProtKB-SubCell"/>
</dbReference>
<dbReference type="PROSITE" id="PS50109">
    <property type="entry name" value="HIS_KIN"/>
    <property type="match status" value="1"/>
</dbReference>
<dbReference type="InterPro" id="IPR036890">
    <property type="entry name" value="HATPase_C_sf"/>
</dbReference>
<evidence type="ECO:0000256" key="2">
    <source>
        <dbReference type="ARBA" id="ARBA00004651"/>
    </source>
</evidence>
<dbReference type="SMART" id="SM00387">
    <property type="entry name" value="HATPase_c"/>
    <property type="match status" value="1"/>
</dbReference>
<dbReference type="Proteomes" id="UP000253090">
    <property type="component" value="Unassembled WGS sequence"/>
</dbReference>
<dbReference type="SUPFAM" id="SSF55874">
    <property type="entry name" value="ATPase domain of HSP90 chaperone/DNA topoisomerase II/histidine kinase"/>
    <property type="match status" value="1"/>
</dbReference>
<dbReference type="SMART" id="SM00304">
    <property type="entry name" value="HAMP"/>
    <property type="match status" value="1"/>
</dbReference>
<keyword evidence="11 12" id="KW-0472">Membrane</keyword>
<proteinExistence type="predicted"/>
<protein>
    <recommendedName>
        <fullName evidence="3">histidine kinase</fullName>
        <ecNumber evidence="3">2.7.13.3</ecNumber>
    </recommendedName>
</protein>
<dbReference type="InterPro" id="IPR003660">
    <property type="entry name" value="HAMP_dom"/>
</dbReference>
<evidence type="ECO:0000256" key="5">
    <source>
        <dbReference type="ARBA" id="ARBA00022553"/>
    </source>
</evidence>
<keyword evidence="9" id="KW-0067">ATP-binding</keyword>
<dbReference type="PANTHER" id="PTHR34220">
    <property type="entry name" value="SENSOR HISTIDINE KINASE YPDA"/>
    <property type="match status" value="1"/>
</dbReference>
<keyword evidence="12" id="KW-1133">Transmembrane helix</keyword>
<feature type="transmembrane region" description="Helical" evidence="12">
    <location>
        <begin position="7"/>
        <end position="27"/>
    </location>
</feature>
<dbReference type="CDD" id="cd06225">
    <property type="entry name" value="HAMP"/>
    <property type="match status" value="1"/>
</dbReference>
<accession>A0A369BJJ7</accession>
<sequence length="584" mass="66943">MRIRWKFVWLCSLVLLIQFIVSNMYLYSQSADLVRKQGAELVGKYVSQSSGSIQNELTNVVASANTLVFNETLQQYLRKYAVRYFEYEKANIDFQFDCVQIIRTLLSQTGNIEEVQVHLEENIFTLSRSTYSNNNKVNLDAFNEITASPRTNIGWHVQDQDGVWKVFYRVPLSGSGKTSGIRGWVDLIIRPEVVFRSVTDAVSASDRVELFVTDKAGGTIYSNRNMPDNRFVIRSRHVMALPEPGEISIQKGQSEVVMAKTDRIPGTDWLLLARIPNESFRLDSISYIRTSLFILFVPLVLLATIILFLTDYILRPLKQLVTVMSSINQSNVTPQIVTNSLDEFGLLANRFNKMMGRIDEQILIIKETEQLKREAEMGAFQSQIRQHFLYNTLALISWNARKEKASETERISNLFARYYRLALGKGETYITLEHEMELMQHYLEIQRYRFVDQLKFEIRVEAQIGGYRVIRNLLQPLVENAVEHGVLSKERGELQVVVREDEDFLIIQITDDGVGADPEIVLRINEGRSFEGETGFSLNSIKKTLHSYYGTDAVFEFRSIAGIGTTVTLKLLKTRIDGNRSQKT</sequence>
<dbReference type="SUPFAM" id="SSF158472">
    <property type="entry name" value="HAMP domain-like"/>
    <property type="match status" value="1"/>
</dbReference>
<dbReference type="InterPro" id="IPR003594">
    <property type="entry name" value="HATPase_dom"/>
</dbReference>
<evidence type="ECO:0000256" key="8">
    <source>
        <dbReference type="ARBA" id="ARBA00022777"/>
    </source>
</evidence>
<organism evidence="15 16">
    <name type="scientific">Fontibacillus phaseoli</name>
    <dbReference type="NCBI Taxonomy" id="1416533"/>
    <lineage>
        <taxon>Bacteria</taxon>
        <taxon>Bacillati</taxon>
        <taxon>Bacillota</taxon>
        <taxon>Bacilli</taxon>
        <taxon>Bacillales</taxon>
        <taxon>Paenibacillaceae</taxon>
        <taxon>Fontibacillus</taxon>
    </lineage>
</organism>
<dbReference type="Gene3D" id="6.10.340.10">
    <property type="match status" value="1"/>
</dbReference>
<evidence type="ECO:0000313" key="15">
    <source>
        <dbReference type="EMBL" id="RCX21571.1"/>
    </source>
</evidence>
<dbReference type="Pfam" id="PF02518">
    <property type="entry name" value="HATPase_c"/>
    <property type="match status" value="1"/>
</dbReference>
<dbReference type="PROSITE" id="PS50885">
    <property type="entry name" value="HAMP"/>
    <property type="match status" value="1"/>
</dbReference>
<evidence type="ECO:0000256" key="7">
    <source>
        <dbReference type="ARBA" id="ARBA00022741"/>
    </source>
</evidence>
<evidence type="ECO:0000256" key="3">
    <source>
        <dbReference type="ARBA" id="ARBA00012438"/>
    </source>
</evidence>
<dbReference type="EMBL" id="QPJW01000002">
    <property type="protein sequence ID" value="RCX21571.1"/>
    <property type="molecule type" value="Genomic_DNA"/>
</dbReference>
<dbReference type="PANTHER" id="PTHR34220:SF7">
    <property type="entry name" value="SENSOR HISTIDINE KINASE YPDA"/>
    <property type="match status" value="1"/>
</dbReference>
<dbReference type="GO" id="GO:0000155">
    <property type="term" value="F:phosphorelay sensor kinase activity"/>
    <property type="evidence" value="ECO:0007669"/>
    <property type="project" value="InterPro"/>
</dbReference>
<comment type="subcellular location">
    <subcellularLocation>
        <location evidence="2">Cell membrane</location>
        <topology evidence="2">Multi-pass membrane protein</topology>
    </subcellularLocation>
</comment>
<comment type="caution">
    <text evidence="15">The sequence shown here is derived from an EMBL/GenBank/DDBJ whole genome shotgun (WGS) entry which is preliminary data.</text>
</comment>
<dbReference type="InterPro" id="IPR005467">
    <property type="entry name" value="His_kinase_dom"/>
</dbReference>
<dbReference type="InterPro" id="IPR050640">
    <property type="entry name" value="Bact_2-comp_sensor_kinase"/>
</dbReference>
<evidence type="ECO:0000256" key="10">
    <source>
        <dbReference type="ARBA" id="ARBA00023012"/>
    </source>
</evidence>
<dbReference type="AlphaFoldDB" id="A0A369BJJ7"/>
<evidence type="ECO:0000256" key="9">
    <source>
        <dbReference type="ARBA" id="ARBA00022840"/>
    </source>
</evidence>
<name>A0A369BJJ7_9BACL</name>
<evidence type="ECO:0000259" key="13">
    <source>
        <dbReference type="PROSITE" id="PS50109"/>
    </source>
</evidence>
<keyword evidence="10" id="KW-0902">Two-component regulatory system</keyword>
<evidence type="ECO:0000256" key="11">
    <source>
        <dbReference type="ARBA" id="ARBA00023136"/>
    </source>
</evidence>
<keyword evidence="7" id="KW-0547">Nucleotide-binding</keyword>
<evidence type="ECO:0000256" key="1">
    <source>
        <dbReference type="ARBA" id="ARBA00000085"/>
    </source>
</evidence>
<evidence type="ECO:0000256" key="6">
    <source>
        <dbReference type="ARBA" id="ARBA00022679"/>
    </source>
</evidence>
<feature type="domain" description="HAMP" evidence="14">
    <location>
        <begin position="311"/>
        <end position="363"/>
    </location>
</feature>
<dbReference type="InterPro" id="IPR010559">
    <property type="entry name" value="Sig_transdc_His_kin_internal"/>
</dbReference>
<gene>
    <name evidence="15" type="ORF">DFP94_102324</name>
</gene>
<keyword evidence="12" id="KW-0812">Transmembrane</keyword>
<evidence type="ECO:0000256" key="12">
    <source>
        <dbReference type="SAM" id="Phobius"/>
    </source>
</evidence>
<keyword evidence="8 15" id="KW-0418">Kinase</keyword>
<feature type="domain" description="Histidine kinase" evidence="13">
    <location>
        <begin position="470"/>
        <end position="575"/>
    </location>
</feature>
<keyword evidence="16" id="KW-1185">Reference proteome</keyword>
<dbReference type="Pfam" id="PF00672">
    <property type="entry name" value="HAMP"/>
    <property type="match status" value="1"/>
</dbReference>
<keyword evidence="4" id="KW-1003">Cell membrane</keyword>